<dbReference type="Proteomes" id="UP000006753">
    <property type="component" value="Unassembled WGS sequence"/>
</dbReference>
<dbReference type="KEGG" id="mbe:MBM_00340"/>
<dbReference type="Gene3D" id="3.90.180.10">
    <property type="entry name" value="Medium-chain alcohol dehydrogenases, catalytic domain"/>
    <property type="match status" value="1"/>
</dbReference>
<protein>
    <submittedName>
        <fullName evidence="1">Alcohol dehydrogenase</fullName>
    </submittedName>
</protein>
<dbReference type="InterPro" id="IPR011032">
    <property type="entry name" value="GroES-like_sf"/>
</dbReference>
<evidence type="ECO:0000313" key="2">
    <source>
        <dbReference type="Proteomes" id="UP000006753"/>
    </source>
</evidence>
<name>K1X843_MARBU</name>
<gene>
    <name evidence="1" type="ORF">MBM_00340</name>
</gene>
<accession>K1X843</accession>
<dbReference type="OrthoDB" id="3509362at2759"/>
<dbReference type="GeneID" id="18756275"/>
<organism evidence="1 2">
    <name type="scientific">Marssonina brunnea f. sp. multigermtubi (strain MB_m1)</name>
    <name type="common">Marssonina leaf spot fungus</name>
    <dbReference type="NCBI Taxonomy" id="1072389"/>
    <lineage>
        <taxon>Eukaryota</taxon>
        <taxon>Fungi</taxon>
        <taxon>Dikarya</taxon>
        <taxon>Ascomycota</taxon>
        <taxon>Pezizomycotina</taxon>
        <taxon>Leotiomycetes</taxon>
        <taxon>Helotiales</taxon>
        <taxon>Drepanopezizaceae</taxon>
        <taxon>Drepanopeziza</taxon>
    </lineage>
</organism>
<dbReference type="HOGENOM" id="CLU_1825694_0_0_1"/>
<keyword evidence="2" id="KW-1185">Reference proteome</keyword>
<proteinExistence type="predicted"/>
<dbReference type="EMBL" id="JH921428">
    <property type="protein sequence ID" value="EKD21227.1"/>
    <property type="molecule type" value="Genomic_DNA"/>
</dbReference>
<dbReference type="AlphaFoldDB" id="K1X843"/>
<dbReference type="SUPFAM" id="SSF50129">
    <property type="entry name" value="GroES-like"/>
    <property type="match status" value="1"/>
</dbReference>
<sequence length="141" mass="15728">MRTENGSAEFTYLQELLRFAITSFSQRQKADEHIIRVHTAAITNGELFWLANYPMSCPEKETTPVYDMAGSIISSPEDSPFRTGDESFARTDYSRTGSGHEYTVAPALELASRPRSVSWAESATVLMSAETMGTWVVRLAH</sequence>
<dbReference type="InParanoid" id="K1X843"/>
<reference evidence="1 2" key="1">
    <citation type="journal article" date="2012" name="BMC Genomics">
        <title>Sequencing the genome of Marssonina brunnea reveals fungus-poplar co-evolution.</title>
        <authorList>
            <person name="Zhu S."/>
            <person name="Cao Y.-Z."/>
            <person name="Jiang C."/>
            <person name="Tan B.-Y."/>
            <person name="Wang Z."/>
            <person name="Feng S."/>
            <person name="Zhang L."/>
            <person name="Su X.-H."/>
            <person name="Brejova B."/>
            <person name="Vinar T."/>
            <person name="Xu M."/>
            <person name="Wang M.-X."/>
            <person name="Zhang S.-G."/>
            <person name="Huang M.-R."/>
            <person name="Wu R."/>
            <person name="Zhou Y."/>
        </authorList>
    </citation>
    <scope>NUCLEOTIDE SEQUENCE [LARGE SCALE GENOMIC DNA]</scope>
    <source>
        <strain evidence="1 2">MB_m1</strain>
    </source>
</reference>
<evidence type="ECO:0000313" key="1">
    <source>
        <dbReference type="EMBL" id="EKD21227.1"/>
    </source>
</evidence>